<reference evidence="2 3" key="1">
    <citation type="submission" date="2019-06" db="EMBL/GenBank/DDBJ databases">
        <title>Sequencing the genomes of 1000 actinobacteria strains.</title>
        <authorList>
            <person name="Klenk H.-P."/>
        </authorList>
    </citation>
    <scope>NUCLEOTIDE SEQUENCE [LARGE SCALE GENOMIC DNA]</scope>
    <source>
        <strain evidence="2 3">DSM 45456</strain>
    </source>
</reference>
<evidence type="ECO:0000313" key="3">
    <source>
        <dbReference type="Proteomes" id="UP000316628"/>
    </source>
</evidence>
<gene>
    <name evidence="2" type="ORF">FHX81_6909</name>
</gene>
<feature type="transmembrane region" description="Helical" evidence="1">
    <location>
        <begin position="221"/>
        <end position="242"/>
    </location>
</feature>
<feature type="transmembrane region" description="Helical" evidence="1">
    <location>
        <begin position="279"/>
        <end position="296"/>
    </location>
</feature>
<dbReference type="Proteomes" id="UP000316628">
    <property type="component" value="Unassembled WGS sequence"/>
</dbReference>
<proteinExistence type="predicted"/>
<protein>
    <submittedName>
        <fullName evidence="2">Uncharacterized protein</fullName>
    </submittedName>
</protein>
<feature type="transmembrane region" description="Helical" evidence="1">
    <location>
        <begin position="316"/>
        <end position="335"/>
    </location>
</feature>
<sequence length="359" mass="38193">MPGREVVIIGSVDANREFDPPVHHPELARAACEQLGAELAAADWDIVVFSDDPGFIEHSVVRGYLAGAEKGRRRRGRVIMRAPRRKLHRAFTEEGIGARIEYQPDTNDEWEVSFYRSLFSADGVLLVGGGRSTHIAGILALTRGIPTVPLAAFGGSAGLVWSKMKSLREDTTDEDIAVLGSPWGPGSARQAVAVLDRQHERRGTSPGPAVAEERRRRRAHVLGSVTAIAALLLAVATLPLSSAWRSPMAALSLLMSGPVLGAVGGALLRDRVSNPLDHLWAVARGLGAGLLSALLYVASQLLTTPDLFDRLDATRLLWFVIPLGIAAGLTSETVYAKVRKAQIVDVTALGAAPPPTAGA</sequence>
<feature type="transmembrane region" description="Helical" evidence="1">
    <location>
        <begin position="248"/>
        <end position="267"/>
    </location>
</feature>
<dbReference type="AlphaFoldDB" id="A0A543JNQ6"/>
<keyword evidence="1" id="KW-0472">Membrane</keyword>
<dbReference type="OrthoDB" id="3423972at2"/>
<accession>A0A543JNQ6</accession>
<keyword evidence="1" id="KW-1133">Transmembrane helix</keyword>
<keyword evidence="3" id="KW-1185">Reference proteome</keyword>
<name>A0A543JNQ6_9PSEU</name>
<keyword evidence="1" id="KW-0812">Transmembrane</keyword>
<dbReference type="RefSeq" id="WP_141982641.1">
    <property type="nucleotide sequence ID" value="NZ_VFPP01000001.1"/>
</dbReference>
<evidence type="ECO:0000256" key="1">
    <source>
        <dbReference type="SAM" id="Phobius"/>
    </source>
</evidence>
<organism evidence="2 3">
    <name type="scientific">Saccharothrix saharensis</name>
    <dbReference type="NCBI Taxonomy" id="571190"/>
    <lineage>
        <taxon>Bacteria</taxon>
        <taxon>Bacillati</taxon>
        <taxon>Actinomycetota</taxon>
        <taxon>Actinomycetes</taxon>
        <taxon>Pseudonocardiales</taxon>
        <taxon>Pseudonocardiaceae</taxon>
        <taxon>Saccharothrix</taxon>
    </lineage>
</organism>
<dbReference type="EMBL" id="VFPP01000001">
    <property type="protein sequence ID" value="TQM84463.1"/>
    <property type="molecule type" value="Genomic_DNA"/>
</dbReference>
<evidence type="ECO:0000313" key="2">
    <source>
        <dbReference type="EMBL" id="TQM84463.1"/>
    </source>
</evidence>
<comment type="caution">
    <text evidence="2">The sequence shown here is derived from an EMBL/GenBank/DDBJ whole genome shotgun (WGS) entry which is preliminary data.</text>
</comment>